<evidence type="ECO:0000313" key="10">
    <source>
        <dbReference type="Ensembl" id="ENSGMOP00000062998.1"/>
    </source>
</evidence>
<evidence type="ECO:0000256" key="4">
    <source>
        <dbReference type="ARBA" id="ARBA00022801"/>
    </source>
</evidence>
<organism evidence="10 11">
    <name type="scientific">Gadus morhua</name>
    <name type="common">Atlantic cod</name>
    <dbReference type="NCBI Taxonomy" id="8049"/>
    <lineage>
        <taxon>Eukaryota</taxon>
        <taxon>Metazoa</taxon>
        <taxon>Chordata</taxon>
        <taxon>Craniata</taxon>
        <taxon>Vertebrata</taxon>
        <taxon>Euteleostomi</taxon>
        <taxon>Actinopterygii</taxon>
        <taxon>Neopterygii</taxon>
        <taxon>Teleostei</taxon>
        <taxon>Neoteleostei</taxon>
        <taxon>Acanthomorphata</taxon>
        <taxon>Zeiogadaria</taxon>
        <taxon>Gadariae</taxon>
        <taxon>Gadiformes</taxon>
        <taxon>Gadoidei</taxon>
        <taxon>Gadidae</taxon>
        <taxon>Gadus</taxon>
    </lineage>
</organism>
<dbReference type="InterPro" id="IPR000917">
    <property type="entry name" value="Sulfatase_N"/>
</dbReference>
<dbReference type="Gene3D" id="1.10.287.550">
    <property type="entry name" value="Helix hairpin bin"/>
    <property type="match status" value="1"/>
</dbReference>
<evidence type="ECO:0000256" key="5">
    <source>
        <dbReference type="ARBA" id="ARBA00022837"/>
    </source>
</evidence>
<dbReference type="FunFam" id="3.30.1120.10:FF:000001">
    <property type="entry name" value="Arylsulfatase E"/>
    <property type="match status" value="1"/>
</dbReference>
<keyword evidence="7" id="KW-0472">Membrane</keyword>
<dbReference type="PROSITE" id="PS00523">
    <property type="entry name" value="SULFATASE_1"/>
    <property type="match status" value="1"/>
</dbReference>
<dbReference type="Gene3D" id="3.40.720.10">
    <property type="entry name" value="Alkaline Phosphatase, subunit A"/>
    <property type="match status" value="1"/>
</dbReference>
<dbReference type="SUPFAM" id="SSF53649">
    <property type="entry name" value="Alkaline phosphatase-like"/>
    <property type="match status" value="1"/>
</dbReference>
<dbReference type="GO" id="GO:0005783">
    <property type="term" value="C:endoplasmic reticulum"/>
    <property type="evidence" value="ECO:0007669"/>
    <property type="project" value="UniProtKB-ARBA"/>
</dbReference>
<dbReference type="Pfam" id="PF00884">
    <property type="entry name" value="Sulfatase"/>
    <property type="match status" value="1"/>
</dbReference>
<feature type="domain" description="Sulfatase N-terminal" evidence="9">
    <location>
        <begin position="33"/>
        <end position="434"/>
    </location>
</feature>
<dbReference type="InterPro" id="IPR050738">
    <property type="entry name" value="Sulfatase"/>
</dbReference>
<comment type="cofactor">
    <cofactor evidence="1">
        <name>Ca(2+)</name>
        <dbReference type="ChEBI" id="CHEBI:29108"/>
    </cofactor>
</comment>
<keyword evidence="7" id="KW-0812">Transmembrane</keyword>
<dbReference type="AlphaFoldDB" id="A0A8C5CLS3"/>
<evidence type="ECO:0000259" key="9">
    <source>
        <dbReference type="Pfam" id="PF00884"/>
    </source>
</evidence>
<keyword evidence="5" id="KW-0106">Calcium</keyword>
<feature type="compositionally biased region" description="Basic and acidic residues" evidence="6">
    <location>
        <begin position="646"/>
        <end position="666"/>
    </location>
</feature>
<reference evidence="10" key="1">
    <citation type="submission" date="2025-08" db="UniProtKB">
        <authorList>
            <consortium name="Ensembl"/>
        </authorList>
    </citation>
    <scope>IDENTIFICATION</scope>
</reference>
<dbReference type="GO" id="GO:0004065">
    <property type="term" value="F:arylsulfatase activity"/>
    <property type="evidence" value="ECO:0007669"/>
    <property type="project" value="TreeGrafter"/>
</dbReference>
<evidence type="ECO:0000256" key="7">
    <source>
        <dbReference type="SAM" id="Phobius"/>
    </source>
</evidence>
<dbReference type="OMA" id="KLFNLRM"/>
<keyword evidence="7" id="KW-1133">Transmembrane helix</keyword>
<dbReference type="PANTHER" id="PTHR42693:SF9">
    <property type="entry name" value="STERYL-SULFATASE"/>
    <property type="match status" value="1"/>
</dbReference>
<feature type="signal peptide" evidence="8">
    <location>
        <begin position="1"/>
        <end position="24"/>
    </location>
</feature>
<evidence type="ECO:0000313" key="11">
    <source>
        <dbReference type="Proteomes" id="UP000694546"/>
    </source>
</evidence>
<comment type="similarity">
    <text evidence="2">Belongs to the sulfatase family.</text>
</comment>
<dbReference type="Ensembl" id="ENSGMOT00000062485.1">
    <property type="protein sequence ID" value="ENSGMOP00000062998.1"/>
    <property type="gene ID" value="ENSGMOG00000017494.2"/>
</dbReference>
<proteinExistence type="inferred from homology"/>
<feature type="transmembrane region" description="Helical" evidence="7">
    <location>
        <begin position="208"/>
        <end position="227"/>
    </location>
</feature>
<feature type="transmembrane region" description="Helical" evidence="7">
    <location>
        <begin position="234"/>
        <end position="254"/>
    </location>
</feature>
<reference evidence="10" key="2">
    <citation type="submission" date="2025-09" db="UniProtKB">
        <authorList>
            <consortium name="Ensembl"/>
        </authorList>
    </citation>
    <scope>IDENTIFICATION</scope>
</reference>
<accession>A0A8C5CLS3</accession>
<keyword evidence="11" id="KW-1185">Reference proteome</keyword>
<dbReference type="Gene3D" id="3.30.1120.10">
    <property type="match status" value="1"/>
</dbReference>
<dbReference type="PANTHER" id="PTHR42693">
    <property type="entry name" value="ARYLSULFATASE FAMILY MEMBER"/>
    <property type="match status" value="1"/>
</dbReference>
<keyword evidence="3" id="KW-0479">Metal-binding</keyword>
<keyword evidence="8" id="KW-0732">Signal</keyword>
<protein>
    <submittedName>
        <fullName evidence="10">Steroid sulfatase (microsomal), isozyme S</fullName>
    </submittedName>
</protein>
<evidence type="ECO:0000256" key="3">
    <source>
        <dbReference type="ARBA" id="ARBA00022723"/>
    </source>
</evidence>
<feature type="region of interest" description="Disordered" evidence="6">
    <location>
        <begin position="596"/>
        <end position="623"/>
    </location>
</feature>
<dbReference type="Proteomes" id="UP000694546">
    <property type="component" value="Chromosome 7"/>
</dbReference>
<dbReference type="InterPro" id="IPR024607">
    <property type="entry name" value="Sulfatase_CS"/>
</dbReference>
<feature type="compositionally biased region" description="Gly residues" evidence="6">
    <location>
        <begin position="635"/>
        <end position="645"/>
    </location>
</feature>
<name>A0A8C5CLS3_GADMO</name>
<dbReference type="GeneTree" id="ENSGT00940000161153"/>
<evidence type="ECO:0000256" key="2">
    <source>
        <dbReference type="ARBA" id="ARBA00008779"/>
    </source>
</evidence>
<dbReference type="Pfam" id="PF14707">
    <property type="entry name" value="Sulfatase_C"/>
    <property type="match status" value="1"/>
</dbReference>
<evidence type="ECO:0000256" key="1">
    <source>
        <dbReference type="ARBA" id="ARBA00001913"/>
    </source>
</evidence>
<evidence type="ECO:0000256" key="6">
    <source>
        <dbReference type="SAM" id="MobiDB-lite"/>
    </source>
</evidence>
<dbReference type="InterPro" id="IPR017850">
    <property type="entry name" value="Alkaline_phosphatase_core_sf"/>
</dbReference>
<feature type="chain" id="PRO_5034467411" evidence="8">
    <location>
        <begin position="25"/>
        <end position="666"/>
    </location>
</feature>
<keyword evidence="4" id="KW-0378">Hydrolase</keyword>
<feature type="region of interest" description="Disordered" evidence="6">
    <location>
        <begin position="635"/>
        <end position="666"/>
    </location>
</feature>
<evidence type="ECO:0000256" key="8">
    <source>
        <dbReference type="SAM" id="SignalP"/>
    </source>
</evidence>
<sequence>MKGLFTPPCLLLFLLLLLLPVSSATSFWAKEKPNIVLMMVDDLGIGDLGCYGNNTISTPYIDRLAQMGVRLTQHLAAAPLCTPSRAAFLTGRYPVRSGMVGLGRVGAYIFSASSGGLPSNEVTFAKLAQGQGYNTALIEGVRLTLSSRGATDQKTHGKWHLGLNCERAGDHCHHPANHGFDLFYGTPMTHLRDCIAGHGSVFAQVWPYVRYVVAASFWTAVLCFACLPTPFGGWRVGLGLLLIGAAAAGLYLVFDHLIGALNCVLMRDQQVVEKPYVSEDLTARMTWEAVDFMERNSGKPFLLFLSFLQVHTALFATPTLRESGPHGIYGDAVREVDWAVGFVVDTLERLNLRGNTLVYLTSDQGAHLEEVSDQGEVHHGSNGVYKAGKSTNWEGGIRVPGILSLPGLLPRGRVVDQPTSHMDLLPTLTALMGAPLPHDRQLDGHDLMPLLLGRATRSSHEFLFHYCNAHLNAVRWHPPNSDAAWKAFYFTPVFTPPGGESCTDTLVCLCHAPYVTHHDPPLLYDLSRDPSEATPLTPTTEPRFAVVMAAMAAAVERHLASLEPADNQMALGHVLWKPWLQDVHVGMPEVALGPSRVGGAHVDAPPSEGGDGEGAAGGEEGEAVAEAPVIILLGEGGRVGGGGSRVEGRERACETERDRGEREGES</sequence>
<dbReference type="GO" id="GO:0046872">
    <property type="term" value="F:metal ion binding"/>
    <property type="evidence" value="ECO:0007669"/>
    <property type="project" value="UniProtKB-KW"/>
</dbReference>
<dbReference type="GO" id="GO:0004773">
    <property type="term" value="F:steryl-sulfatase activity"/>
    <property type="evidence" value="ECO:0007669"/>
    <property type="project" value="Ensembl"/>
</dbReference>